<sequence>MMPFLSRNRIRGLLIHAVLFIVVGFWMVPQVYMLSIGLRTPAQAFDAALFAWPVTFDNFVTVIRGNPLGGIFLNSLIITVATVAIVVAVSSLFAFACAILRLKGSMLLYTTLLTTLMVPLASMVLPLAILLKTFGWVNTYIGLILPYAALGVPFAMVILKAFMEDAPRELFEAARVDGCNAWQTYWHVALPLVRPALVFVTIWQFIVTWNEFFLALIVLTKSEMKTLTIVPMQYSGLYMANPGALFAILTLIALPLILLYVLVQRAFVRGLLAGAVKG</sequence>
<comment type="subcellular location">
    <subcellularLocation>
        <location evidence="12">Cell inner membrane</location>
        <topology evidence="12">Multi-pass membrane protein</topology>
    </subcellularLocation>
    <subcellularLocation>
        <location evidence="1 11">Cell membrane</location>
        <topology evidence="1 11">Multi-pass membrane protein</topology>
    </subcellularLocation>
</comment>
<dbReference type="Gene3D" id="1.10.3720.10">
    <property type="entry name" value="MetI-like"/>
    <property type="match status" value="1"/>
</dbReference>
<name>A0ABU4WY98_9HYPH</name>
<evidence type="ECO:0000256" key="2">
    <source>
        <dbReference type="ARBA" id="ARBA00009306"/>
    </source>
</evidence>
<dbReference type="Proteomes" id="UP001272097">
    <property type="component" value="Unassembled WGS sequence"/>
</dbReference>
<keyword evidence="12" id="KW-0997">Cell inner membrane</keyword>
<dbReference type="PANTHER" id="PTHR43744:SF8">
    <property type="entry name" value="SN-GLYCEROL-3-PHOSPHATE TRANSPORT SYSTEM PERMEASE PROTEIN UGPE"/>
    <property type="match status" value="1"/>
</dbReference>
<evidence type="ECO:0000313" key="15">
    <source>
        <dbReference type="Proteomes" id="UP001272097"/>
    </source>
</evidence>
<dbReference type="PANTHER" id="PTHR43744">
    <property type="entry name" value="ABC TRANSPORTER PERMEASE PROTEIN MG189-RELATED-RELATED"/>
    <property type="match status" value="1"/>
</dbReference>
<comment type="function">
    <text evidence="10 12">Part of the ABC transporter complex UgpBAEC involved in sn-glycerol-3-phosphate (G3P) import. Probably responsible for the translocation of the substrate across the membrane.</text>
</comment>
<organism evidence="14 15">
    <name type="scientific">Mesorhizobium australafricanum</name>
    <dbReference type="NCBI Taxonomy" id="3072311"/>
    <lineage>
        <taxon>Bacteria</taxon>
        <taxon>Pseudomonadati</taxon>
        <taxon>Pseudomonadota</taxon>
        <taxon>Alphaproteobacteria</taxon>
        <taxon>Hyphomicrobiales</taxon>
        <taxon>Phyllobacteriaceae</taxon>
        <taxon>Mesorhizobium</taxon>
    </lineage>
</organism>
<dbReference type="InterPro" id="IPR035906">
    <property type="entry name" value="MetI-like_sf"/>
</dbReference>
<accession>A0ABU4WY98</accession>
<evidence type="ECO:0000259" key="13">
    <source>
        <dbReference type="PROSITE" id="PS50928"/>
    </source>
</evidence>
<evidence type="ECO:0000256" key="11">
    <source>
        <dbReference type="RuleBase" id="RU363032"/>
    </source>
</evidence>
<evidence type="ECO:0000256" key="3">
    <source>
        <dbReference type="ARBA" id="ARBA00011557"/>
    </source>
</evidence>
<evidence type="ECO:0000256" key="7">
    <source>
        <dbReference type="ARBA" id="ARBA00022692"/>
    </source>
</evidence>
<dbReference type="Pfam" id="PF00528">
    <property type="entry name" value="BPD_transp_1"/>
    <property type="match status" value="1"/>
</dbReference>
<feature type="transmembrane region" description="Helical" evidence="11">
    <location>
        <begin position="12"/>
        <end position="32"/>
    </location>
</feature>
<evidence type="ECO:0000256" key="8">
    <source>
        <dbReference type="ARBA" id="ARBA00022989"/>
    </source>
</evidence>
<dbReference type="EMBL" id="JAVIIS010000020">
    <property type="protein sequence ID" value="MDX8441042.1"/>
    <property type="molecule type" value="Genomic_DNA"/>
</dbReference>
<evidence type="ECO:0000256" key="1">
    <source>
        <dbReference type="ARBA" id="ARBA00004651"/>
    </source>
</evidence>
<dbReference type="SUPFAM" id="SSF161098">
    <property type="entry name" value="MetI-like"/>
    <property type="match status" value="1"/>
</dbReference>
<keyword evidence="5 11" id="KW-0813">Transport</keyword>
<feature type="transmembrane region" description="Helical" evidence="11">
    <location>
        <begin position="196"/>
        <end position="219"/>
    </location>
</feature>
<dbReference type="CDD" id="cd06261">
    <property type="entry name" value="TM_PBP2"/>
    <property type="match status" value="1"/>
</dbReference>
<evidence type="ECO:0000256" key="9">
    <source>
        <dbReference type="ARBA" id="ARBA00023136"/>
    </source>
</evidence>
<feature type="transmembrane region" description="Helical" evidence="11">
    <location>
        <begin position="107"/>
        <end position="131"/>
    </location>
</feature>
<keyword evidence="6 12" id="KW-1003">Cell membrane</keyword>
<feature type="transmembrane region" description="Helical" evidence="11">
    <location>
        <begin position="239"/>
        <end position="263"/>
    </location>
</feature>
<comment type="similarity">
    <text evidence="2 11">Belongs to the binding-protein-dependent transport system permease family.</text>
</comment>
<comment type="subunit">
    <text evidence="3 12">The complex is composed of two ATP-binding proteins (UgpC), two transmembrane proteins (UgpA and UgpE) and a solute-binding protein (UgpB).</text>
</comment>
<evidence type="ECO:0000256" key="4">
    <source>
        <dbReference type="ARBA" id="ARBA00020515"/>
    </source>
</evidence>
<evidence type="ECO:0000256" key="5">
    <source>
        <dbReference type="ARBA" id="ARBA00022448"/>
    </source>
</evidence>
<dbReference type="RefSeq" id="WP_320214978.1">
    <property type="nucleotide sequence ID" value="NZ_JAVIIS010000020.1"/>
</dbReference>
<keyword evidence="7 11" id="KW-0812">Transmembrane</keyword>
<feature type="domain" description="ABC transmembrane type-1" evidence="13">
    <location>
        <begin position="72"/>
        <end position="263"/>
    </location>
</feature>
<evidence type="ECO:0000313" key="14">
    <source>
        <dbReference type="EMBL" id="MDX8441042.1"/>
    </source>
</evidence>
<comment type="caution">
    <text evidence="14">The sequence shown here is derived from an EMBL/GenBank/DDBJ whole genome shotgun (WGS) entry which is preliminary data.</text>
</comment>
<dbReference type="InterPro" id="IPR000515">
    <property type="entry name" value="MetI-like"/>
</dbReference>
<feature type="transmembrane region" description="Helical" evidence="11">
    <location>
        <begin position="137"/>
        <end position="159"/>
    </location>
</feature>
<gene>
    <name evidence="12" type="primary">ugpE</name>
    <name evidence="14" type="ORF">RFM51_15720</name>
</gene>
<keyword evidence="9 11" id="KW-0472">Membrane</keyword>
<dbReference type="PROSITE" id="PS50928">
    <property type="entry name" value="ABC_TM1"/>
    <property type="match status" value="1"/>
</dbReference>
<keyword evidence="8 11" id="KW-1133">Transmembrane helix</keyword>
<keyword evidence="15" id="KW-1185">Reference proteome</keyword>
<evidence type="ECO:0000256" key="6">
    <source>
        <dbReference type="ARBA" id="ARBA00022475"/>
    </source>
</evidence>
<reference evidence="14 15" key="1">
    <citation type="submission" date="2023-08" db="EMBL/GenBank/DDBJ databases">
        <title>Implementing the SeqCode for naming new Mesorhizobium species isolated from Vachellia karroo root nodules.</title>
        <authorList>
            <person name="Van Lill M."/>
        </authorList>
    </citation>
    <scope>NUCLEOTIDE SEQUENCE [LARGE SCALE GENOMIC DNA]</scope>
    <source>
        <strain evidence="14 15">VK3E</strain>
    </source>
</reference>
<protein>
    <recommendedName>
        <fullName evidence="4 12">sn-glycerol-3-phosphate transport system permease protein UgpE</fullName>
    </recommendedName>
</protein>
<evidence type="ECO:0000256" key="12">
    <source>
        <dbReference type="RuleBase" id="RU363056"/>
    </source>
</evidence>
<proteinExistence type="inferred from homology"/>
<feature type="transmembrane region" description="Helical" evidence="11">
    <location>
        <begin position="76"/>
        <end position="100"/>
    </location>
</feature>
<evidence type="ECO:0000256" key="10">
    <source>
        <dbReference type="ARBA" id="ARBA00037054"/>
    </source>
</evidence>